<keyword evidence="2" id="KW-1185">Reference proteome</keyword>
<organism evidence="1 2">
    <name type="scientific">Allomesorhizobium camelthorni</name>
    <dbReference type="NCBI Taxonomy" id="475069"/>
    <lineage>
        <taxon>Bacteria</taxon>
        <taxon>Pseudomonadati</taxon>
        <taxon>Pseudomonadota</taxon>
        <taxon>Alphaproteobacteria</taxon>
        <taxon>Hyphomicrobiales</taxon>
        <taxon>Phyllobacteriaceae</taxon>
        <taxon>Allomesorhizobium</taxon>
    </lineage>
</organism>
<dbReference type="EMBL" id="JAAKZF010000024">
    <property type="protein sequence ID" value="NGO52967.1"/>
    <property type="molecule type" value="Genomic_DNA"/>
</dbReference>
<protein>
    <submittedName>
        <fullName evidence="1">AlpA family phage regulatory protein</fullName>
    </submittedName>
</protein>
<name>A0A6G4WFT6_9HYPH</name>
<evidence type="ECO:0000313" key="1">
    <source>
        <dbReference type="EMBL" id="NGO52967.1"/>
    </source>
</evidence>
<proteinExistence type="predicted"/>
<gene>
    <name evidence="1" type="ORF">G6N73_17605</name>
</gene>
<dbReference type="InterPro" id="IPR010260">
    <property type="entry name" value="AlpA"/>
</dbReference>
<sequence>MKELKAVKGISYSRAQIYRLMKAGKFPHSIAIGENRIEFLEPEIDRWIMVKKLERDANLRATGR</sequence>
<dbReference type="Pfam" id="PF05930">
    <property type="entry name" value="Phage_AlpA"/>
    <property type="match status" value="1"/>
</dbReference>
<dbReference type="Gene3D" id="1.10.238.160">
    <property type="match status" value="1"/>
</dbReference>
<reference evidence="1 2" key="1">
    <citation type="submission" date="2020-02" db="EMBL/GenBank/DDBJ databases">
        <title>Genome sequence of strain CCNWXJ40-4.</title>
        <authorList>
            <person name="Gao J."/>
            <person name="Sun J."/>
        </authorList>
    </citation>
    <scope>NUCLEOTIDE SEQUENCE [LARGE SCALE GENOMIC DNA]</scope>
    <source>
        <strain evidence="1 2">CCNWXJ 40-4</strain>
    </source>
</reference>
<comment type="caution">
    <text evidence="1">The sequence shown here is derived from an EMBL/GenBank/DDBJ whole genome shotgun (WGS) entry which is preliminary data.</text>
</comment>
<dbReference type="AlphaFoldDB" id="A0A6G4WFT6"/>
<dbReference type="Proteomes" id="UP001642900">
    <property type="component" value="Unassembled WGS sequence"/>
</dbReference>
<accession>A0A6G4WFT6</accession>
<evidence type="ECO:0000313" key="2">
    <source>
        <dbReference type="Proteomes" id="UP001642900"/>
    </source>
</evidence>